<dbReference type="RefSeq" id="WP_064594820.1">
    <property type="nucleotide sequence ID" value="NZ_LYRP01000001.1"/>
</dbReference>
<evidence type="ECO:0000256" key="9">
    <source>
        <dbReference type="PIRNR" id="PIRNR003167"/>
    </source>
</evidence>
<dbReference type="InterPro" id="IPR011712">
    <property type="entry name" value="Sig_transdc_His_kin_sub3_dim/P"/>
</dbReference>
<dbReference type="GO" id="GO:0005524">
    <property type="term" value="F:ATP binding"/>
    <property type="evidence" value="ECO:0007669"/>
    <property type="project" value="UniProtKB-UniRule"/>
</dbReference>
<dbReference type="NCBIfam" id="NF007896">
    <property type="entry name" value="PRK10600.1"/>
    <property type="match status" value="1"/>
</dbReference>
<dbReference type="EC" id="2.7.13.3" evidence="9"/>
<feature type="domain" description="Histidine kinase" evidence="12">
    <location>
        <begin position="397"/>
        <end position="594"/>
    </location>
</feature>
<accession>A0A1B7L964</accession>
<dbReference type="Gene3D" id="1.20.120.960">
    <property type="entry name" value="Histidine kinase NarX, sensor domain"/>
    <property type="match status" value="1"/>
</dbReference>
<evidence type="ECO:0000313" key="15">
    <source>
        <dbReference type="Proteomes" id="UP000078225"/>
    </source>
</evidence>
<dbReference type="STRING" id="1691903.A9B99_03960"/>
<dbReference type="Gene3D" id="1.20.5.1930">
    <property type="match status" value="1"/>
</dbReference>
<dbReference type="Proteomes" id="UP000078225">
    <property type="component" value="Unassembled WGS sequence"/>
</dbReference>
<reference evidence="15" key="1">
    <citation type="submission" date="2016-05" db="EMBL/GenBank/DDBJ databases">
        <authorList>
            <person name="Behera P."/>
            <person name="Vaishampayan P."/>
            <person name="Singh N."/>
            <person name="Raina V."/>
            <person name="Suar M."/>
            <person name="Pattnaik A."/>
            <person name="Rastogi G."/>
        </authorList>
    </citation>
    <scope>NUCLEOTIDE SEQUENCE [LARGE SCALE GENOMIC DNA]</scope>
    <source>
        <strain evidence="15">MP23</strain>
    </source>
</reference>
<dbReference type="Pfam" id="PF07730">
    <property type="entry name" value="HisKA_3"/>
    <property type="match status" value="1"/>
</dbReference>
<dbReference type="PANTHER" id="PTHR24421:SF10">
    <property type="entry name" value="NITRATE_NITRITE SENSOR PROTEIN NARQ"/>
    <property type="match status" value="1"/>
</dbReference>
<keyword evidence="9" id="KW-1003">Cell membrane</keyword>
<dbReference type="OrthoDB" id="9811306at2"/>
<evidence type="ECO:0000313" key="14">
    <source>
        <dbReference type="EMBL" id="OAT78863.1"/>
    </source>
</evidence>
<evidence type="ECO:0000256" key="2">
    <source>
        <dbReference type="ARBA" id="ARBA00004429"/>
    </source>
</evidence>
<evidence type="ECO:0000259" key="13">
    <source>
        <dbReference type="PROSITE" id="PS50885"/>
    </source>
</evidence>
<keyword evidence="4 9" id="KW-0808">Transferase</keyword>
<keyword evidence="10" id="KW-0175">Coiled coil</keyword>
<keyword evidence="11" id="KW-1133">Transmembrane helix</keyword>
<name>A0A1B7L964_9ENTR</name>
<evidence type="ECO:0000256" key="1">
    <source>
        <dbReference type="ARBA" id="ARBA00000085"/>
    </source>
</evidence>
<protein>
    <recommendedName>
        <fullName evidence="9">Sensor protein</fullName>
        <ecNumber evidence="9">2.7.13.3</ecNumber>
    </recommendedName>
</protein>
<evidence type="ECO:0000256" key="11">
    <source>
        <dbReference type="SAM" id="Phobius"/>
    </source>
</evidence>
<keyword evidence="9 11" id="KW-0472">Membrane</keyword>
<evidence type="ECO:0000256" key="3">
    <source>
        <dbReference type="ARBA" id="ARBA00022553"/>
    </source>
</evidence>
<keyword evidence="6 9" id="KW-0418">Kinase</keyword>
<sequence>MRKLKFWYHFSVMNTITLAMLCLSALAFTGMFISERSAESIQGNAHTINRIGAVRMQSYRILSMLPLTPDNMNEVNHLEDELHSPLFRDVVRTEGFHRAYQTITDSWYQQVKPQLLKSRTPEQGRASVEKFVANLNVLISQIDRHTEQQITEITITQRIFTVLTLLFLFIAILTLRKRLFQPWRQLLNMASAIQAGEFSHKLDTRNYKDEMGELGNALNAMAAELKTTYENLEQRVEEKTAQLQLQNRYLDFLYRSGREFNRQTHTCKTLAPLIEELMSLTPLRQIHLTFTDIQQSSQFENLTFGGARPEFCVDSACQRCLHTPDNGSEATQAQEWLLTDCNKIYGTLSAHIPADCSLHYEEQKLIATFCDLLTQYLALSRQEQHQRQLLLLQERSTIARELHDSIAQSLSYLKIKMGILQRHQDNLTGKQQTLIADIRRELDVTYKQLRELLTTFRLQLSGVGLLPAIEGCIAEYSQKLGFPIEFNYQIPANKVSPPQAIHLFQIIREALHNVYKHANASQVTVSLTMDTPNNLVHLNITDNGIGLDKQASHLNHYGLTIMADRTASLLGGKLDIQSEAQQGTQIHVCFTPTNEM</sequence>
<dbReference type="Pfam" id="PF00672">
    <property type="entry name" value="HAMP"/>
    <property type="match status" value="1"/>
</dbReference>
<feature type="coiled-coil region" evidence="10">
    <location>
        <begin position="215"/>
        <end position="249"/>
    </location>
</feature>
<evidence type="ECO:0000259" key="12">
    <source>
        <dbReference type="PROSITE" id="PS50109"/>
    </source>
</evidence>
<keyword evidence="15" id="KW-1185">Reference proteome</keyword>
<comment type="catalytic activity">
    <reaction evidence="1 9">
        <text>ATP + protein L-histidine = ADP + protein N-phospho-L-histidine.</text>
        <dbReference type="EC" id="2.7.13.3"/>
    </reaction>
</comment>
<comment type="caution">
    <text evidence="14">The sequence shown here is derived from an EMBL/GenBank/DDBJ whole genome shotgun (WGS) entry which is preliminary data.</text>
</comment>
<feature type="transmembrane region" description="Helical" evidence="11">
    <location>
        <begin position="155"/>
        <end position="175"/>
    </location>
</feature>
<dbReference type="SUPFAM" id="SSF55874">
    <property type="entry name" value="ATPase domain of HSP90 chaperone/DNA topoisomerase II/histidine kinase"/>
    <property type="match status" value="1"/>
</dbReference>
<keyword evidence="11" id="KW-0812">Transmembrane</keyword>
<evidence type="ECO:0000256" key="7">
    <source>
        <dbReference type="ARBA" id="ARBA00022840"/>
    </source>
</evidence>
<dbReference type="CDD" id="cd16917">
    <property type="entry name" value="HATPase_UhpB-NarQ-NarX-like"/>
    <property type="match status" value="1"/>
</dbReference>
<dbReference type="PIRSF" id="PIRSF003167">
    <property type="entry name" value="STHK_NarX/NarQ"/>
    <property type="match status" value="1"/>
</dbReference>
<dbReference type="InterPro" id="IPR036890">
    <property type="entry name" value="HATPase_C_sf"/>
</dbReference>
<dbReference type="InterPro" id="IPR003594">
    <property type="entry name" value="HATPase_dom"/>
</dbReference>
<dbReference type="InterPro" id="IPR016380">
    <property type="entry name" value="Sig_transdc_His_kin_NarX/NarQ"/>
</dbReference>
<dbReference type="PROSITE" id="PS50885">
    <property type="entry name" value="HAMP"/>
    <property type="match status" value="1"/>
</dbReference>
<dbReference type="AlphaFoldDB" id="A0A1B7L964"/>
<dbReference type="PROSITE" id="PS50109">
    <property type="entry name" value="HIS_KIN"/>
    <property type="match status" value="1"/>
</dbReference>
<comment type="subcellular location">
    <subcellularLocation>
        <location evidence="2">Cell inner membrane</location>
        <topology evidence="2">Multi-pass membrane protein</topology>
    </subcellularLocation>
</comment>
<dbReference type="InterPro" id="IPR005467">
    <property type="entry name" value="His_kinase_dom"/>
</dbReference>
<gene>
    <name evidence="14" type="ORF">A9B99_03960</name>
</gene>
<dbReference type="SUPFAM" id="SSF158472">
    <property type="entry name" value="HAMP domain-like"/>
    <property type="match status" value="1"/>
</dbReference>
<evidence type="ECO:0000256" key="10">
    <source>
        <dbReference type="SAM" id="Coils"/>
    </source>
</evidence>
<keyword evidence="3" id="KW-0597">Phosphoprotein</keyword>
<dbReference type="GO" id="GO:0005886">
    <property type="term" value="C:plasma membrane"/>
    <property type="evidence" value="ECO:0007669"/>
    <property type="project" value="UniProtKB-SubCell"/>
</dbReference>
<evidence type="ECO:0000256" key="5">
    <source>
        <dbReference type="ARBA" id="ARBA00022741"/>
    </source>
</evidence>
<proteinExistence type="predicted"/>
<evidence type="ECO:0000256" key="6">
    <source>
        <dbReference type="ARBA" id="ARBA00022777"/>
    </source>
</evidence>
<dbReference type="EMBL" id="LYRP01000001">
    <property type="protein sequence ID" value="OAT78863.1"/>
    <property type="molecule type" value="Genomic_DNA"/>
</dbReference>
<dbReference type="Pfam" id="PF02518">
    <property type="entry name" value="HATPase_c"/>
    <property type="match status" value="1"/>
</dbReference>
<dbReference type="Gene3D" id="1.10.287.130">
    <property type="match status" value="1"/>
</dbReference>
<dbReference type="SMART" id="SM00304">
    <property type="entry name" value="HAMP"/>
    <property type="match status" value="1"/>
</dbReference>
<dbReference type="PANTHER" id="PTHR24421">
    <property type="entry name" value="NITRATE/NITRITE SENSOR PROTEIN NARX-RELATED"/>
    <property type="match status" value="1"/>
</dbReference>
<organism evidence="14 15">
    <name type="scientific">Mangrovibacter phragmitis</name>
    <dbReference type="NCBI Taxonomy" id="1691903"/>
    <lineage>
        <taxon>Bacteria</taxon>
        <taxon>Pseudomonadati</taxon>
        <taxon>Pseudomonadota</taxon>
        <taxon>Gammaproteobacteria</taxon>
        <taxon>Enterobacterales</taxon>
        <taxon>Enterobacteriaceae</taxon>
        <taxon>Mangrovibacter</taxon>
    </lineage>
</organism>
<keyword evidence="8 9" id="KW-0902">Two-component regulatory system</keyword>
<dbReference type="InterPro" id="IPR042295">
    <property type="entry name" value="NarX-like_N_sf"/>
</dbReference>
<dbReference type="GO" id="GO:0046983">
    <property type="term" value="F:protein dimerization activity"/>
    <property type="evidence" value="ECO:0007669"/>
    <property type="project" value="UniProtKB-UniRule"/>
</dbReference>
<dbReference type="Gene3D" id="3.30.565.10">
    <property type="entry name" value="Histidine kinase-like ATPase, C-terminal domain"/>
    <property type="match status" value="1"/>
</dbReference>
<dbReference type="SMART" id="SM00387">
    <property type="entry name" value="HATPase_c"/>
    <property type="match status" value="1"/>
</dbReference>
<keyword evidence="9" id="KW-0997">Cell inner membrane</keyword>
<dbReference type="CDD" id="cd06225">
    <property type="entry name" value="HAMP"/>
    <property type="match status" value="1"/>
</dbReference>
<evidence type="ECO:0000256" key="4">
    <source>
        <dbReference type="ARBA" id="ARBA00022679"/>
    </source>
</evidence>
<keyword evidence="7 9" id="KW-0067">ATP-binding</keyword>
<dbReference type="InterPro" id="IPR003660">
    <property type="entry name" value="HAMP_dom"/>
</dbReference>
<feature type="domain" description="HAMP" evidence="13">
    <location>
        <begin position="177"/>
        <end position="230"/>
    </location>
</feature>
<evidence type="ECO:0000256" key="8">
    <source>
        <dbReference type="ARBA" id="ARBA00023012"/>
    </source>
</evidence>
<dbReference type="CDD" id="cd22900">
    <property type="entry name" value="NarX_sensor"/>
    <property type="match status" value="1"/>
</dbReference>
<dbReference type="GO" id="GO:0000155">
    <property type="term" value="F:phosphorelay sensor kinase activity"/>
    <property type="evidence" value="ECO:0007669"/>
    <property type="project" value="UniProtKB-UniRule"/>
</dbReference>
<dbReference type="InterPro" id="IPR050482">
    <property type="entry name" value="Sensor_HK_TwoCompSys"/>
</dbReference>
<keyword evidence="5 9" id="KW-0547">Nucleotide-binding</keyword>